<organism evidence="4 5">
    <name type="scientific">Stentor coeruleus</name>
    <dbReference type="NCBI Taxonomy" id="5963"/>
    <lineage>
        <taxon>Eukaryota</taxon>
        <taxon>Sar</taxon>
        <taxon>Alveolata</taxon>
        <taxon>Ciliophora</taxon>
        <taxon>Postciliodesmatophora</taxon>
        <taxon>Heterotrichea</taxon>
        <taxon>Heterotrichida</taxon>
        <taxon>Stentoridae</taxon>
        <taxon>Stentor</taxon>
    </lineage>
</organism>
<feature type="repeat" description="TPR" evidence="3">
    <location>
        <begin position="116"/>
        <end position="149"/>
    </location>
</feature>
<dbReference type="SUPFAM" id="SSF48452">
    <property type="entry name" value="TPR-like"/>
    <property type="match status" value="1"/>
</dbReference>
<evidence type="ECO:0000313" key="4">
    <source>
        <dbReference type="EMBL" id="OMJ79546.1"/>
    </source>
</evidence>
<dbReference type="Pfam" id="PF13181">
    <property type="entry name" value="TPR_8"/>
    <property type="match status" value="2"/>
</dbReference>
<dbReference type="OrthoDB" id="1917726at2759"/>
<accession>A0A1R2BS25</accession>
<feature type="repeat" description="TPR" evidence="3">
    <location>
        <begin position="183"/>
        <end position="216"/>
    </location>
</feature>
<evidence type="ECO:0000313" key="5">
    <source>
        <dbReference type="Proteomes" id="UP000187209"/>
    </source>
</evidence>
<evidence type="ECO:0000256" key="2">
    <source>
        <dbReference type="ARBA" id="ARBA00022803"/>
    </source>
</evidence>
<dbReference type="PANTHER" id="PTHR44943">
    <property type="entry name" value="CELLULOSE SYNTHASE OPERON PROTEIN C"/>
    <property type="match status" value="1"/>
</dbReference>
<reference evidence="4 5" key="1">
    <citation type="submission" date="2016-11" db="EMBL/GenBank/DDBJ databases">
        <title>The macronuclear genome of Stentor coeruleus: a giant cell with tiny introns.</title>
        <authorList>
            <person name="Slabodnick M."/>
            <person name="Ruby J.G."/>
            <person name="Reiff S.B."/>
            <person name="Swart E.C."/>
            <person name="Gosai S."/>
            <person name="Prabakaran S."/>
            <person name="Witkowska E."/>
            <person name="Larue G.E."/>
            <person name="Fisher S."/>
            <person name="Freeman R.M."/>
            <person name="Gunawardena J."/>
            <person name="Chu W."/>
            <person name="Stover N.A."/>
            <person name="Gregory B.D."/>
            <person name="Nowacki M."/>
            <person name="Derisi J."/>
            <person name="Roy S.W."/>
            <person name="Marshall W.F."/>
            <person name="Sood P."/>
        </authorList>
    </citation>
    <scope>NUCLEOTIDE SEQUENCE [LARGE SCALE GENOMIC DNA]</scope>
    <source>
        <strain evidence="4">WM001</strain>
    </source>
</reference>
<dbReference type="Gene3D" id="1.25.40.10">
    <property type="entry name" value="Tetratricopeptide repeat domain"/>
    <property type="match status" value="2"/>
</dbReference>
<dbReference type="InterPro" id="IPR051685">
    <property type="entry name" value="Ycf3/AcsC/BcsC/TPR_MFPF"/>
</dbReference>
<evidence type="ECO:0000256" key="1">
    <source>
        <dbReference type="ARBA" id="ARBA00022737"/>
    </source>
</evidence>
<evidence type="ECO:0000256" key="3">
    <source>
        <dbReference type="PROSITE-ProRule" id="PRU00339"/>
    </source>
</evidence>
<protein>
    <submittedName>
        <fullName evidence="4">Uncharacterized protein</fullName>
    </submittedName>
</protein>
<keyword evidence="1" id="KW-0677">Repeat</keyword>
<dbReference type="PROSITE" id="PS50005">
    <property type="entry name" value="TPR"/>
    <property type="match status" value="2"/>
</dbReference>
<proteinExistence type="predicted"/>
<keyword evidence="5" id="KW-1185">Reference proteome</keyword>
<dbReference type="EMBL" id="MPUH01000465">
    <property type="protein sequence ID" value="OMJ79546.1"/>
    <property type="molecule type" value="Genomic_DNA"/>
</dbReference>
<dbReference type="InterPro" id="IPR011990">
    <property type="entry name" value="TPR-like_helical_dom_sf"/>
</dbReference>
<gene>
    <name evidence="4" type="ORF">SteCoe_20396</name>
</gene>
<dbReference type="SMART" id="SM00028">
    <property type="entry name" value="TPR"/>
    <property type="match status" value="4"/>
</dbReference>
<dbReference type="InterPro" id="IPR019734">
    <property type="entry name" value="TPR_rpt"/>
</dbReference>
<name>A0A1R2BS25_9CILI</name>
<keyword evidence="2 3" id="KW-0802">TPR repeat</keyword>
<dbReference type="AlphaFoldDB" id="A0A1R2BS25"/>
<sequence>MNESDTLDVFVDEIGQNITIDGPKIIKGSSTDIPTRAIKLGLRLPSYLRRLENPQNSHDLCKSRMYFSYRSKQVIQDSTAFIKAAIVKAQKLISKSSYLKAVSLLQSITEQGITHSDVYYLLGEAYRLLEDIDKAEEYLNKALLMKIHSPYCYFSLGKVFQAKEKYDESIKFFQKFLKRMDCPDGHYELGRSFMWLGYYEEAIEEYTDFIDIKKHLNLDPAVLLLRAEAYEAIDRPDFAQRDYKHVLRINPNYYAPYLEHAQELANAGRFQESKTIVEFVRHRSKYNN</sequence>
<dbReference type="Proteomes" id="UP000187209">
    <property type="component" value="Unassembled WGS sequence"/>
</dbReference>
<dbReference type="PANTHER" id="PTHR44943:SF8">
    <property type="entry name" value="TPR REPEAT-CONTAINING PROTEIN MJ0263"/>
    <property type="match status" value="1"/>
</dbReference>
<comment type="caution">
    <text evidence="4">The sequence shown here is derived from an EMBL/GenBank/DDBJ whole genome shotgun (WGS) entry which is preliminary data.</text>
</comment>